<protein>
    <submittedName>
        <fullName evidence="1">Uncharacterized protein</fullName>
    </submittedName>
</protein>
<dbReference type="EMBL" id="CM056816">
    <property type="protein sequence ID" value="KAJ8632171.1"/>
    <property type="molecule type" value="Genomic_DNA"/>
</dbReference>
<accession>A0ACC2LFE5</accession>
<evidence type="ECO:0000313" key="1">
    <source>
        <dbReference type="EMBL" id="KAJ8632171.1"/>
    </source>
</evidence>
<keyword evidence="2" id="KW-1185">Reference proteome</keyword>
<gene>
    <name evidence="1" type="ORF">MRB53_025507</name>
</gene>
<sequence>MIGAAPPGSYAPAQDQQSAYAPAQDQQSAYAPAQDQQAAYAPAPDQQGSYPTHSGLNPAAAAAVAALSQLTQFAGTMDAAERAMQERQWHEKGGGFGHPHQQQQPPPHMMQHGPYPGHHNSFGLEPHFHALWSVLNRSGIWCAHGWSWENLVWSSLKEVYSLFAISGIRLGLLNPNIDSGELIREPQSCPSTGFLFTSGSCCVGFFAENRLVGLHSEVVEEGAVGRTEVVADLATAHQDKMVVDALSEGGDAWVGVAGGDLHLILQLQHQHPHIHIQNLDLSWVNHQRCSQDQHQNQLRHHDNLPSGKRHKKTLQRYEEIQKHKKLESQSQAMATNQAENVRGGEEIKAATDNGPPKDSAPADVLAGASTDVNKTEPDLQNQVAEQSEMAKVDTNEAPIRKRQMDRFDNQRHPAKRGKMTKFGRGGKRPRPSEPVRRSESPKEQPTRYCALCNIMCDTQAVFECHLQGKKHQSRAQRFPVPQVGYVAMGYHAPSTRNAQPADSKPQGPPEEGSGNHQAQQAVSGTQAQEHSDPQGQEVTPKSEGKGDVMIKHEGGDTVIAEHKGQDVVSETLATQDNSGATTEHADNVYMPVEDILPAPEFGVPLADNILVPGLDVKSEGDGSINEEPTSHE</sequence>
<comment type="caution">
    <text evidence="1">The sequence shown here is derived from an EMBL/GenBank/DDBJ whole genome shotgun (WGS) entry which is preliminary data.</text>
</comment>
<dbReference type="Proteomes" id="UP001234297">
    <property type="component" value="Chromosome 8"/>
</dbReference>
<reference evidence="1 2" key="1">
    <citation type="journal article" date="2022" name="Hortic Res">
        <title>A haplotype resolved chromosomal level avocado genome allows analysis of novel avocado genes.</title>
        <authorList>
            <person name="Nath O."/>
            <person name="Fletcher S.J."/>
            <person name="Hayward A."/>
            <person name="Shaw L.M."/>
            <person name="Masouleh A.K."/>
            <person name="Furtado A."/>
            <person name="Henry R.J."/>
            <person name="Mitter N."/>
        </authorList>
    </citation>
    <scope>NUCLEOTIDE SEQUENCE [LARGE SCALE GENOMIC DNA]</scope>
    <source>
        <strain evidence="2">cv. Hass</strain>
    </source>
</reference>
<evidence type="ECO:0000313" key="2">
    <source>
        <dbReference type="Proteomes" id="UP001234297"/>
    </source>
</evidence>
<proteinExistence type="predicted"/>
<name>A0ACC2LFE5_PERAE</name>
<organism evidence="1 2">
    <name type="scientific">Persea americana</name>
    <name type="common">Avocado</name>
    <dbReference type="NCBI Taxonomy" id="3435"/>
    <lineage>
        <taxon>Eukaryota</taxon>
        <taxon>Viridiplantae</taxon>
        <taxon>Streptophyta</taxon>
        <taxon>Embryophyta</taxon>
        <taxon>Tracheophyta</taxon>
        <taxon>Spermatophyta</taxon>
        <taxon>Magnoliopsida</taxon>
        <taxon>Magnoliidae</taxon>
        <taxon>Laurales</taxon>
        <taxon>Lauraceae</taxon>
        <taxon>Persea</taxon>
    </lineage>
</organism>